<dbReference type="SUPFAM" id="SSF52833">
    <property type="entry name" value="Thioredoxin-like"/>
    <property type="match status" value="2"/>
</dbReference>
<comment type="function">
    <text evidence="10">Serves to protect the cell against DNA damage by alkyl hydroperoxides. It can use either NADH or NADPH as electron donor for direct reduction of redox dyes or of alkyl hydroperoxides when combined with the AhpC protein.</text>
</comment>
<feature type="disulfide bond" description="Redox-active" evidence="12">
    <location>
        <begin position="349"/>
        <end position="352"/>
    </location>
</feature>
<dbReference type="PIRSF" id="PIRSF000238">
    <property type="entry name" value="AhpF"/>
    <property type="match status" value="1"/>
</dbReference>
<accession>A0A502CEP2</accession>
<keyword evidence="9 12" id="KW-0676">Redox-active center</keyword>
<dbReference type="EMBL" id="RCZO01000003">
    <property type="protein sequence ID" value="TPG10256.1"/>
    <property type="molecule type" value="Genomic_DNA"/>
</dbReference>
<keyword evidence="5 11" id="KW-0274">FAD</keyword>
<dbReference type="PANTHER" id="PTHR48105">
    <property type="entry name" value="THIOREDOXIN REDUCTASE 1-RELATED-RELATED"/>
    <property type="match status" value="1"/>
</dbReference>
<dbReference type="GO" id="GO:0050660">
    <property type="term" value="F:flavin adenine dinucleotide binding"/>
    <property type="evidence" value="ECO:0007669"/>
    <property type="project" value="InterPro"/>
</dbReference>
<evidence type="ECO:0000256" key="3">
    <source>
        <dbReference type="ARBA" id="ARBA00020059"/>
    </source>
</evidence>
<dbReference type="GO" id="GO:0102039">
    <property type="term" value="F:NADH-dependent peroxiredoxin activity"/>
    <property type="evidence" value="ECO:0007669"/>
    <property type="project" value="InterPro"/>
</dbReference>
<dbReference type="InterPro" id="IPR036188">
    <property type="entry name" value="FAD/NAD-bd_sf"/>
</dbReference>
<dbReference type="InterPro" id="IPR044142">
    <property type="entry name" value="AhpF_NTD_N"/>
</dbReference>
<dbReference type="CDD" id="cd03026">
    <property type="entry name" value="AhpF_NTD_C"/>
    <property type="match status" value="1"/>
</dbReference>
<evidence type="ECO:0000256" key="5">
    <source>
        <dbReference type="ARBA" id="ARBA00022827"/>
    </source>
</evidence>
<evidence type="ECO:0000256" key="8">
    <source>
        <dbReference type="ARBA" id="ARBA00023157"/>
    </source>
</evidence>
<keyword evidence="6 15" id="KW-0560">Oxidoreductase</keyword>
<feature type="binding site" evidence="11">
    <location>
        <begin position="482"/>
        <end position="492"/>
    </location>
    <ligand>
        <name>FAD</name>
        <dbReference type="ChEBI" id="CHEBI:57692"/>
    </ligand>
</feature>
<dbReference type="PROSITE" id="PS00573">
    <property type="entry name" value="PYRIDINE_REDOX_2"/>
    <property type="match status" value="1"/>
</dbReference>
<dbReference type="SUPFAM" id="SSF51905">
    <property type="entry name" value="FAD/NAD(P)-binding domain"/>
    <property type="match status" value="1"/>
</dbReference>
<evidence type="ECO:0000256" key="6">
    <source>
        <dbReference type="ARBA" id="ARBA00023002"/>
    </source>
</evidence>
<evidence type="ECO:0000256" key="9">
    <source>
        <dbReference type="ARBA" id="ARBA00023284"/>
    </source>
</evidence>
<evidence type="ECO:0000256" key="10">
    <source>
        <dbReference type="ARBA" id="ARBA00024806"/>
    </source>
</evidence>
<evidence type="ECO:0000256" key="11">
    <source>
        <dbReference type="PIRSR" id="PIRSR000238-1"/>
    </source>
</evidence>
<dbReference type="GO" id="GO:0032991">
    <property type="term" value="C:protein-containing complex"/>
    <property type="evidence" value="ECO:0007669"/>
    <property type="project" value="UniProtKB-ARBA"/>
</dbReference>
<dbReference type="PROSITE" id="PS51354">
    <property type="entry name" value="GLUTAREDOXIN_2"/>
    <property type="match status" value="1"/>
</dbReference>
<dbReference type="OrthoDB" id="9806179at2"/>
<dbReference type="GO" id="GO:0051287">
    <property type="term" value="F:NAD binding"/>
    <property type="evidence" value="ECO:0007669"/>
    <property type="project" value="InterPro"/>
</dbReference>
<evidence type="ECO:0000259" key="14">
    <source>
        <dbReference type="Pfam" id="PF13192"/>
    </source>
</evidence>
<evidence type="ECO:0000256" key="12">
    <source>
        <dbReference type="PIRSR" id="PIRSR000238-2"/>
    </source>
</evidence>
<dbReference type="RefSeq" id="WP_140651168.1">
    <property type="nucleotide sequence ID" value="NZ_RCZB01000001.1"/>
</dbReference>
<comment type="subunit">
    <text evidence="2">Homodimer.</text>
</comment>
<dbReference type="PRINTS" id="PR00469">
    <property type="entry name" value="PNDRDTASEII"/>
</dbReference>
<feature type="binding site" evidence="11">
    <location>
        <begin position="361"/>
        <end position="375"/>
    </location>
    <ligand>
        <name>NAD(+)</name>
        <dbReference type="ChEBI" id="CHEBI:57540"/>
    </ligand>
</feature>
<keyword evidence="4" id="KW-0285">Flavoprotein</keyword>
<dbReference type="AlphaFoldDB" id="A0A502CEP2"/>
<keyword evidence="11" id="KW-0521">NADP</keyword>
<comment type="similarity">
    <text evidence="1">Belongs to the class-II pyridine nucleotide-disulfide oxidoreductase family.</text>
</comment>
<proteinExistence type="inferred from homology"/>
<dbReference type="NCBIfam" id="TIGR03140">
    <property type="entry name" value="AhpF"/>
    <property type="match status" value="1"/>
</dbReference>
<dbReference type="InterPro" id="IPR023753">
    <property type="entry name" value="FAD/NAD-binding_dom"/>
</dbReference>
<comment type="caution">
    <text evidence="15">The sequence shown here is derived from an EMBL/GenBank/DDBJ whole genome shotgun (WGS) entry which is preliminary data.</text>
</comment>
<dbReference type="InterPro" id="IPR036249">
    <property type="entry name" value="Thioredoxin-like_sf"/>
</dbReference>
<comment type="cofactor">
    <cofactor evidence="11">
        <name>FAD</name>
        <dbReference type="ChEBI" id="CHEBI:57692"/>
    </cofactor>
    <text evidence="11">Binds 1 FAD per subunit.</text>
</comment>
<evidence type="ECO:0000256" key="7">
    <source>
        <dbReference type="ARBA" id="ARBA00023027"/>
    </source>
</evidence>
<dbReference type="STRING" id="582702.SAMN05192579_12053"/>
<dbReference type="Proteomes" id="UP000319486">
    <property type="component" value="Unassembled WGS sequence"/>
</dbReference>
<dbReference type="InterPro" id="IPR050097">
    <property type="entry name" value="Ferredoxin-NADP_redctase_2"/>
</dbReference>
<dbReference type="GO" id="GO:0016668">
    <property type="term" value="F:oxidoreductase activity, acting on a sulfur group of donors, NAD(P) as acceptor"/>
    <property type="evidence" value="ECO:0007669"/>
    <property type="project" value="UniProtKB-ARBA"/>
</dbReference>
<feature type="domain" description="FAD/NAD(P)-binding" evidence="13">
    <location>
        <begin position="217"/>
        <end position="508"/>
    </location>
</feature>
<protein>
    <recommendedName>
        <fullName evidence="3">Alkyl hydroperoxide reductase subunit F</fullName>
    </recommendedName>
</protein>
<dbReference type="InterPro" id="IPR008255">
    <property type="entry name" value="Pyr_nucl-diS_OxRdtase_2_AS"/>
</dbReference>
<dbReference type="PRINTS" id="PR00368">
    <property type="entry name" value="FADPNR"/>
</dbReference>
<feature type="binding site" evidence="11">
    <location>
        <begin position="218"/>
        <end position="233"/>
    </location>
    <ligand>
        <name>FAD</name>
        <dbReference type="ChEBI" id="CHEBI:57692"/>
    </ligand>
</feature>
<dbReference type="CDD" id="cd02974">
    <property type="entry name" value="AhpF_NTD_N"/>
    <property type="match status" value="1"/>
</dbReference>
<keyword evidence="8 12" id="KW-1015">Disulfide bond</keyword>
<evidence type="ECO:0000256" key="1">
    <source>
        <dbReference type="ARBA" id="ARBA00009333"/>
    </source>
</evidence>
<dbReference type="Gene3D" id="3.40.30.80">
    <property type="match status" value="1"/>
</dbReference>
<dbReference type="Pfam" id="PF07992">
    <property type="entry name" value="Pyr_redox_2"/>
    <property type="match status" value="1"/>
</dbReference>
<gene>
    <name evidence="15" type="primary">ahpF</name>
    <name evidence="15" type="ORF">EAH88_07835</name>
</gene>
<sequence>MLDAHLKAQLKAYLEKVTQPIEIVASLDDSAKSAELNELLEEITALSDQITLVRRDDNERKPSFAINRVGSDIGVRFAGIPMGHEFTSLVLALLQVGGHPSKTAADVIEQVKNLNGPAPDGVLRFETYFSLSCQNCPDVVQALNLMSVLNPKIQHVAIDGALYQDEVDARQVMSVPTVYLNGEVFDQGRMSLEQILARLDTGAAQREAEKIKTKDAFDVLVVGGGPAGSAAAIYAARKGIRTGVAAERFGGQVLDTMAIENFVSVGYTEGPKLATALEQHVKDYDVDIMNLQRAEKLLPATEAGGLIELQLANGATLKSKTVILSTGARWRQMGVPGEDEYRNKGVAYCPHCDGPLFKGKRVAVIGGGNSGVEAAIDLAGITSHVTLVEFDSKLRADDVLQRKLRSLPNVDIIVSALSTEVLGDGQKVSGLVYKDRVDGVMHTLELEGIFVQIGLLPNTEWLKGTLELSPRGEIVIDERGQTSLPGVFAAGDATTVPYKQIVIAMGAGSTAALSAFDHLIRSPLLVAETEKEAVAA</sequence>
<dbReference type="GO" id="GO:0005829">
    <property type="term" value="C:cytosol"/>
    <property type="evidence" value="ECO:0007669"/>
    <property type="project" value="UniProtKB-ARBA"/>
</dbReference>
<name>A0A502CEP2_9GAMM</name>
<dbReference type="Gene3D" id="3.50.50.60">
    <property type="entry name" value="FAD/NAD(P)-binding domain"/>
    <property type="match status" value="2"/>
</dbReference>
<keyword evidence="7 11" id="KW-0520">NAD</keyword>
<dbReference type="Pfam" id="PF13192">
    <property type="entry name" value="Thioredoxin_3"/>
    <property type="match status" value="1"/>
</dbReference>
<organism evidence="15 16">
    <name type="scientific">Rhodanobacter glycinis</name>
    <dbReference type="NCBI Taxonomy" id="582702"/>
    <lineage>
        <taxon>Bacteria</taxon>
        <taxon>Pseudomonadati</taxon>
        <taxon>Pseudomonadota</taxon>
        <taxon>Gammaproteobacteria</taxon>
        <taxon>Lysobacterales</taxon>
        <taxon>Rhodanobacteraceae</taxon>
        <taxon>Rhodanobacter</taxon>
    </lineage>
</organism>
<evidence type="ECO:0000259" key="13">
    <source>
        <dbReference type="Pfam" id="PF07992"/>
    </source>
</evidence>
<evidence type="ECO:0000313" key="16">
    <source>
        <dbReference type="Proteomes" id="UP000319486"/>
    </source>
</evidence>
<reference evidence="15 16" key="1">
    <citation type="journal article" date="2019" name="Environ. Microbiol.">
        <title>Species interactions and distinct microbial communities in high Arctic permafrost affected cryosols are associated with the CH4 and CO2 gas fluxes.</title>
        <authorList>
            <person name="Altshuler I."/>
            <person name="Hamel J."/>
            <person name="Turney S."/>
            <person name="Magnuson E."/>
            <person name="Levesque R."/>
            <person name="Greer C."/>
            <person name="Whyte L.G."/>
        </authorList>
    </citation>
    <scope>NUCLEOTIDE SEQUENCE [LARGE SCALE GENOMIC DNA]</scope>
    <source>
        <strain evidence="15 16">S13Y</strain>
    </source>
</reference>
<dbReference type="InterPro" id="IPR044141">
    <property type="entry name" value="AhpF_NTD_C"/>
</dbReference>
<feature type="domain" description="Thioredoxin-like fold" evidence="14">
    <location>
        <begin position="129"/>
        <end position="196"/>
    </location>
</feature>
<evidence type="ECO:0000256" key="4">
    <source>
        <dbReference type="ARBA" id="ARBA00022630"/>
    </source>
</evidence>
<dbReference type="FunFam" id="3.50.50.60:FF:000007">
    <property type="entry name" value="Alkyl hydroperoxide reductase, F subunit"/>
    <property type="match status" value="1"/>
</dbReference>
<dbReference type="GO" id="GO:0000302">
    <property type="term" value="P:response to reactive oxygen species"/>
    <property type="evidence" value="ECO:0007669"/>
    <property type="project" value="InterPro"/>
</dbReference>
<evidence type="ECO:0000313" key="15">
    <source>
        <dbReference type="EMBL" id="TPG10256.1"/>
    </source>
</evidence>
<keyword evidence="16" id="KW-1185">Reference proteome</keyword>
<evidence type="ECO:0000256" key="2">
    <source>
        <dbReference type="ARBA" id="ARBA00011738"/>
    </source>
</evidence>
<dbReference type="InterPro" id="IPR012336">
    <property type="entry name" value="Thioredoxin-like_fold"/>
</dbReference>
<dbReference type="InterPro" id="IPR012081">
    <property type="entry name" value="Alkyl_hydroperoxide_Rdtase_suF"/>
</dbReference>